<sequence>MTTYQSNTEQEWERHKEVIKELYCINKLRLQRSKRTENEPGVVELMKERYGFHASPAQYESQFRKWGLVKNLKNHEWATLILQYDLVSQTKEDVRITVSGSVLSKEKIDRARRRYVTRHKRSQGAVMEAWANFNAVGTLPPSRQAFVEFCDGTGNWSKFSVDQANHCNTLVLHNRRHLESTTSPLNDHIHHQDHLAPQVSEQGLGQTVGEDKEILTTYESDPVCPPFSPSFYFTESFTNSFHRPGTSEILQNPPMNMDDHLFWNYTYDFGVINESLDIEPFLLEKPAQSSIARSSNGQDDCQDLITKRPSAATIHEQGARSFAASLIKDAKIIIRDDRGFCRGTELPDAEDIIESLESLIPADRTSPGHSGLALLGRNTTSSSHLFKALLYSFTNNFAGLRGVPRKSLLRILREHREIRTQMFEVVKSGPSSITKSLADNLFRAAVEGCDPDAVATIIHRTRDDPRIAIDPNEIACYFEGRDYTPIELAAKFRNIELVRILVASRADPNKSYADGLGWKCRELYRRGALDFALGRWQNGREYPYKPPSVNAPAPVNLDLLRMLLDCGAKVCIEVIEHAIRPGPGHMAVAEELIARIIAADHRICFRRESLLVRIVNYLENSGATRIIMCLFAHCSNLSDCGQCASKNPRLIETMLSYAARRANLELTKFLVQHTDQLQSALAAAIRGGDTHLINFLLDKGARVNDRVRLWQSKKKDLTFYELYDEGGYDLSESEFDREGSKHVITLIRTPLAEAIRAGDEQLTAAFESRGALTRLIEKHHFHAAVLAAAEVGNISYLNKVLEYTSKLRHEADLTLALAVAIRNDETEAALALLDAGAKPSSIKCARGFPFINALQRRNKRVVNALLECDVAIDTRPNTGQLYPMEVAGAWGDVAVIEDLVRMGASIDHGLEMTALVAAVKSRNQALVHRLLELGADPGAKADKGTTPLQAAVEIGDYAMVHLLLSKGATPANSQAISYAMENDLVGFELLLSAFRSRYPDGLRDFGGVLLAKAVKLNDSNMFDGLIRAGIDVNSRCREFFGSSMLSSFIEDTSKFNMTVLGFVVQNDRGKDYELVRKLIKAGADVNCTFGINDKRWSPEMFWNFRDLWVKKTETPLHLAIKEGNAKMVNLLIEYGSEINRPPRRGVKHTPLQSACEAGSYEMVKLLLVHGAKANDSAAERHGGTALQMAAKTGSIRIVKLLLDNGADPHMAKSKVGGRTAFEAAAENGCIDILCLLWNAVLPHGFDEKECESAKGLAKQKGHRGCVDFIAFLQSNDGSGSCQSLLGE</sequence>
<organism evidence="5 6">
    <name type="scientific">Phomopsis amygdali</name>
    <name type="common">Fusicoccum amygdali</name>
    <dbReference type="NCBI Taxonomy" id="1214568"/>
    <lineage>
        <taxon>Eukaryota</taxon>
        <taxon>Fungi</taxon>
        <taxon>Dikarya</taxon>
        <taxon>Ascomycota</taxon>
        <taxon>Pezizomycotina</taxon>
        <taxon>Sordariomycetes</taxon>
        <taxon>Sordariomycetidae</taxon>
        <taxon>Diaporthales</taxon>
        <taxon>Diaporthaceae</taxon>
        <taxon>Diaporthe</taxon>
    </lineage>
</organism>
<evidence type="ECO:0000313" key="6">
    <source>
        <dbReference type="Proteomes" id="UP001265746"/>
    </source>
</evidence>
<dbReference type="Proteomes" id="UP001265746">
    <property type="component" value="Unassembled WGS sequence"/>
</dbReference>
<evidence type="ECO:0000313" key="5">
    <source>
        <dbReference type="EMBL" id="KAK2613199.1"/>
    </source>
</evidence>
<dbReference type="Pfam" id="PF12796">
    <property type="entry name" value="Ank_2"/>
    <property type="match status" value="3"/>
</dbReference>
<dbReference type="PANTHER" id="PTHR24198:SF165">
    <property type="entry name" value="ANKYRIN REPEAT-CONTAINING PROTEIN-RELATED"/>
    <property type="match status" value="1"/>
</dbReference>
<protein>
    <recommendedName>
        <fullName evidence="4">Clr5 domain-containing protein</fullName>
    </recommendedName>
</protein>
<gene>
    <name evidence="5" type="ORF">N8I77_000126</name>
</gene>
<feature type="repeat" description="ANK" evidence="3">
    <location>
        <begin position="1111"/>
        <end position="1143"/>
    </location>
</feature>
<evidence type="ECO:0000256" key="1">
    <source>
        <dbReference type="ARBA" id="ARBA00022737"/>
    </source>
</evidence>
<dbReference type="InterPro" id="IPR002110">
    <property type="entry name" value="Ankyrin_rpt"/>
</dbReference>
<dbReference type="Gene3D" id="1.25.40.20">
    <property type="entry name" value="Ankyrin repeat-containing domain"/>
    <property type="match status" value="3"/>
</dbReference>
<evidence type="ECO:0000256" key="2">
    <source>
        <dbReference type="ARBA" id="ARBA00023043"/>
    </source>
</evidence>
<name>A0AAD9SNX9_PHOAM</name>
<dbReference type="InterPro" id="IPR036770">
    <property type="entry name" value="Ankyrin_rpt-contain_sf"/>
</dbReference>
<feature type="domain" description="Clr5" evidence="4">
    <location>
        <begin position="9"/>
        <end position="70"/>
    </location>
</feature>
<feature type="repeat" description="ANK" evidence="3">
    <location>
        <begin position="676"/>
        <end position="708"/>
    </location>
</feature>
<keyword evidence="1" id="KW-0677">Repeat</keyword>
<feature type="repeat" description="ANK" evidence="3">
    <location>
        <begin position="1146"/>
        <end position="1178"/>
    </location>
</feature>
<feature type="repeat" description="ANK" evidence="3">
    <location>
        <begin position="943"/>
        <end position="975"/>
    </location>
</feature>
<dbReference type="SMART" id="SM00248">
    <property type="entry name" value="ANK"/>
    <property type="match status" value="14"/>
</dbReference>
<evidence type="ECO:0000259" key="4">
    <source>
        <dbReference type="Pfam" id="PF14420"/>
    </source>
</evidence>
<dbReference type="PROSITE" id="PS50088">
    <property type="entry name" value="ANK_REPEAT"/>
    <property type="match status" value="6"/>
</dbReference>
<proteinExistence type="predicted"/>
<feature type="repeat" description="ANK" evidence="3">
    <location>
        <begin position="481"/>
        <end position="513"/>
    </location>
</feature>
<dbReference type="InterPro" id="IPR025676">
    <property type="entry name" value="Clr5_dom"/>
</dbReference>
<dbReference type="SUPFAM" id="SSF48403">
    <property type="entry name" value="Ankyrin repeat"/>
    <property type="match status" value="3"/>
</dbReference>
<keyword evidence="6" id="KW-1185">Reference proteome</keyword>
<keyword evidence="2 3" id="KW-0040">ANK repeat</keyword>
<accession>A0AAD9SNX9</accession>
<feature type="repeat" description="ANK" evidence="3">
    <location>
        <begin position="1181"/>
        <end position="1213"/>
    </location>
</feature>
<dbReference type="EMBL" id="JAUJFL010000001">
    <property type="protein sequence ID" value="KAK2613199.1"/>
    <property type="molecule type" value="Genomic_DNA"/>
</dbReference>
<dbReference type="PROSITE" id="PS50297">
    <property type="entry name" value="ANK_REP_REGION"/>
    <property type="match status" value="4"/>
</dbReference>
<evidence type="ECO:0000256" key="3">
    <source>
        <dbReference type="PROSITE-ProRule" id="PRU00023"/>
    </source>
</evidence>
<dbReference type="PANTHER" id="PTHR24198">
    <property type="entry name" value="ANKYRIN REPEAT AND PROTEIN KINASE DOMAIN-CONTAINING PROTEIN"/>
    <property type="match status" value="1"/>
</dbReference>
<comment type="caution">
    <text evidence="5">The sequence shown here is derived from an EMBL/GenBank/DDBJ whole genome shotgun (WGS) entry which is preliminary data.</text>
</comment>
<dbReference type="Pfam" id="PF14420">
    <property type="entry name" value="Clr5"/>
    <property type="match status" value="1"/>
</dbReference>
<reference evidence="5" key="1">
    <citation type="submission" date="2023-06" db="EMBL/GenBank/DDBJ databases">
        <authorList>
            <person name="Noh H."/>
        </authorList>
    </citation>
    <scope>NUCLEOTIDE SEQUENCE</scope>
    <source>
        <strain evidence="5">DUCC20226</strain>
    </source>
</reference>